<evidence type="ECO:0000313" key="1">
    <source>
        <dbReference type="EMBL" id="ADL26785.1"/>
    </source>
</evidence>
<reference evidence="2" key="1">
    <citation type="submission" date="2010-08" db="EMBL/GenBank/DDBJ databases">
        <title>Complete sequence of Fibrobacter succinogenes subsp. succinogenes S85.</title>
        <authorList>
            <person name="Durkin A.S."/>
            <person name="Nelson K.E."/>
            <person name="Morrison M."/>
            <person name="Forsberg C.W."/>
            <person name="Wilson D.B."/>
            <person name="Russell J.B."/>
            <person name="Cann I.K.O."/>
            <person name="Mackie R.I."/>
            <person name="White B.A."/>
        </authorList>
    </citation>
    <scope>NUCLEOTIDE SEQUENCE [LARGE SCALE GENOMIC DNA]</scope>
    <source>
        <strain evidence="2">ATCC 19169 / S85</strain>
    </source>
</reference>
<gene>
    <name evidence="1" type="ordered locus">FSU_3263</name>
</gene>
<dbReference type="EMBL" id="CP002158">
    <property type="protein sequence ID" value="ADL26785.1"/>
    <property type="molecule type" value="Genomic_DNA"/>
</dbReference>
<organism evidence="1 2">
    <name type="scientific">Fibrobacter succinogenes (strain ATCC 19169 / S85)</name>
    <dbReference type="NCBI Taxonomy" id="59374"/>
    <lineage>
        <taxon>Bacteria</taxon>
        <taxon>Pseudomonadati</taxon>
        <taxon>Fibrobacterota</taxon>
        <taxon>Fibrobacteria</taxon>
        <taxon>Fibrobacterales</taxon>
        <taxon>Fibrobacteraceae</taxon>
        <taxon>Fibrobacter</taxon>
    </lineage>
</organism>
<dbReference type="RefSeq" id="WP_014547290.1">
    <property type="nucleotide sequence ID" value="NC_013410.1"/>
</dbReference>
<evidence type="ECO:0000313" key="2">
    <source>
        <dbReference type="Proteomes" id="UP000000517"/>
    </source>
</evidence>
<dbReference type="STRING" id="59374.FSU_3263"/>
<dbReference type="Proteomes" id="UP000000517">
    <property type="component" value="Chromosome"/>
</dbReference>
<dbReference type="HOGENOM" id="CLU_1924442_0_0_0"/>
<proteinExistence type="predicted"/>
<dbReference type="KEGG" id="fsc:FSU_3263"/>
<dbReference type="OrthoDB" id="1118920at2"/>
<sequence>MPNFSTPQEQGAVCFAGARGKPSHPYVIPASEPGFPFADKWEETPRKRANFYKWLVALKNDLQTLLALEGQDRVYKFISDKFGERVTKALFENMGASMKKEFDSGKVRISKAGTIGSVGVLASHGHTFYGS</sequence>
<protein>
    <submittedName>
        <fullName evidence="1">Conserved domain protein</fullName>
    </submittedName>
</protein>
<accession>D9S927</accession>
<dbReference type="AlphaFoldDB" id="D9S927"/>
<name>D9S927_FIBSS</name>